<dbReference type="SMART" id="SM00052">
    <property type="entry name" value="EAL"/>
    <property type="match status" value="1"/>
</dbReference>
<evidence type="ECO:0000259" key="3">
    <source>
        <dbReference type="PROSITE" id="PS50883"/>
    </source>
</evidence>
<dbReference type="Proteomes" id="UP001499988">
    <property type="component" value="Unassembled WGS sequence"/>
</dbReference>
<dbReference type="PANTHER" id="PTHR44757:SF2">
    <property type="entry name" value="BIOFILM ARCHITECTURE MAINTENANCE PROTEIN MBAA"/>
    <property type="match status" value="1"/>
</dbReference>
<dbReference type="CDD" id="cd01948">
    <property type="entry name" value="EAL"/>
    <property type="match status" value="1"/>
</dbReference>
<reference evidence="6" key="1">
    <citation type="journal article" date="2019" name="Int. J. Syst. Evol. Microbiol.">
        <title>The Global Catalogue of Microorganisms (GCM) 10K type strain sequencing project: providing services to taxonomists for standard genome sequencing and annotation.</title>
        <authorList>
            <consortium name="The Broad Institute Genomics Platform"/>
            <consortium name="The Broad Institute Genome Sequencing Center for Infectious Disease"/>
            <person name="Wu L."/>
            <person name="Ma J."/>
        </authorList>
    </citation>
    <scope>NUCLEOTIDE SEQUENCE [LARGE SCALE GENOMIC DNA]</scope>
    <source>
        <strain evidence="6">JCM 18401</strain>
    </source>
</reference>
<feature type="coiled-coil region" evidence="1">
    <location>
        <begin position="302"/>
        <end position="332"/>
    </location>
</feature>
<dbReference type="Pfam" id="PF00563">
    <property type="entry name" value="EAL"/>
    <property type="match status" value="1"/>
</dbReference>
<dbReference type="InterPro" id="IPR052155">
    <property type="entry name" value="Biofilm_reg_signaling"/>
</dbReference>
<dbReference type="EMBL" id="BAABJZ010000094">
    <property type="protein sequence ID" value="GAA4895365.1"/>
    <property type="molecule type" value="Genomic_DNA"/>
</dbReference>
<dbReference type="SMART" id="SM00267">
    <property type="entry name" value="GGDEF"/>
    <property type="match status" value="1"/>
</dbReference>
<organism evidence="5 6">
    <name type="scientific">Ferrimonas pelagia</name>
    <dbReference type="NCBI Taxonomy" id="1177826"/>
    <lineage>
        <taxon>Bacteria</taxon>
        <taxon>Pseudomonadati</taxon>
        <taxon>Pseudomonadota</taxon>
        <taxon>Gammaproteobacteria</taxon>
        <taxon>Alteromonadales</taxon>
        <taxon>Ferrimonadaceae</taxon>
        <taxon>Ferrimonas</taxon>
    </lineage>
</organism>
<name>A0ABP9F8V6_9GAMM</name>
<dbReference type="SUPFAM" id="SSF55073">
    <property type="entry name" value="Nucleotide cyclase"/>
    <property type="match status" value="1"/>
</dbReference>
<gene>
    <name evidence="5" type="ORF">GCM10023333_30730</name>
</gene>
<dbReference type="Gene3D" id="3.20.20.450">
    <property type="entry name" value="EAL domain"/>
    <property type="match status" value="1"/>
</dbReference>
<dbReference type="PROSITE" id="PS50883">
    <property type="entry name" value="EAL"/>
    <property type="match status" value="1"/>
</dbReference>
<keyword evidence="2" id="KW-0812">Transmembrane</keyword>
<dbReference type="InterPro" id="IPR001633">
    <property type="entry name" value="EAL_dom"/>
</dbReference>
<dbReference type="InterPro" id="IPR029787">
    <property type="entry name" value="Nucleotide_cyclase"/>
</dbReference>
<feature type="transmembrane region" description="Helical" evidence="2">
    <location>
        <begin position="12"/>
        <end position="32"/>
    </location>
</feature>
<evidence type="ECO:0000256" key="2">
    <source>
        <dbReference type="SAM" id="Phobius"/>
    </source>
</evidence>
<dbReference type="PANTHER" id="PTHR44757">
    <property type="entry name" value="DIGUANYLATE CYCLASE DGCP"/>
    <property type="match status" value="1"/>
</dbReference>
<dbReference type="Gene3D" id="3.30.70.270">
    <property type="match status" value="1"/>
</dbReference>
<dbReference type="PROSITE" id="PS50887">
    <property type="entry name" value="GGDEF"/>
    <property type="match status" value="1"/>
</dbReference>
<evidence type="ECO:0000256" key="1">
    <source>
        <dbReference type="SAM" id="Coils"/>
    </source>
</evidence>
<dbReference type="NCBIfam" id="TIGR00254">
    <property type="entry name" value="GGDEF"/>
    <property type="match status" value="1"/>
</dbReference>
<protein>
    <submittedName>
        <fullName evidence="5">Bifunctional diguanylate cyclase/phosphodiesterase</fullName>
    </submittedName>
</protein>
<dbReference type="CDD" id="cd01949">
    <property type="entry name" value="GGDEF"/>
    <property type="match status" value="1"/>
</dbReference>
<dbReference type="SUPFAM" id="SSF141868">
    <property type="entry name" value="EAL domain-like"/>
    <property type="match status" value="1"/>
</dbReference>
<feature type="transmembrane region" description="Helical" evidence="2">
    <location>
        <begin position="269"/>
        <end position="291"/>
    </location>
</feature>
<dbReference type="InterPro" id="IPR035919">
    <property type="entry name" value="EAL_sf"/>
</dbReference>
<dbReference type="InterPro" id="IPR000160">
    <property type="entry name" value="GGDEF_dom"/>
</dbReference>
<keyword evidence="2" id="KW-0472">Membrane</keyword>
<dbReference type="Pfam" id="PF00990">
    <property type="entry name" value="GGDEF"/>
    <property type="match status" value="1"/>
</dbReference>
<feature type="domain" description="GGDEF" evidence="4">
    <location>
        <begin position="367"/>
        <end position="500"/>
    </location>
</feature>
<feature type="domain" description="EAL" evidence="3">
    <location>
        <begin position="509"/>
        <end position="762"/>
    </location>
</feature>
<accession>A0ABP9F8V6</accession>
<proteinExistence type="predicted"/>
<evidence type="ECO:0000259" key="4">
    <source>
        <dbReference type="PROSITE" id="PS50887"/>
    </source>
</evidence>
<evidence type="ECO:0000313" key="6">
    <source>
        <dbReference type="Proteomes" id="UP001499988"/>
    </source>
</evidence>
<keyword evidence="2" id="KW-1133">Transmembrane helix</keyword>
<dbReference type="InterPro" id="IPR043128">
    <property type="entry name" value="Rev_trsase/Diguanyl_cyclase"/>
</dbReference>
<comment type="caution">
    <text evidence="5">The sequence shown here is derived from an EMBL/GenBank/DDBJ whole genome shotgun (WGS) entry which is preliminary data.</text>
</comment>
<keyword evidence="1" id="KW-0175">Coiled coil</keyword>
<keyword evidence="6" id="KW-1185">Reference proteome</keyword>
<evidence type="ECO:0000313" key="5">
    <source>
        <dbReference type="EMBL" id="GAA4895365.1"/>
    </source>
</evidence>
<sequence>MVISRRVSYPFALLLGGMLMISYLLLLLFVAYEGQSRLRAHQDNELTLRVQSYARDLQYVIGRSEKNLRDVAEDKVVYTYFANRALGMSMAYGLGASQHKLSGLLQDNQEGHLREGVPVYSRLAILDVSGQVIADTGQNEGRFVPLPQDILLASSPRRSLLIQPRDQTLLFYQLVPVYRHEQLQAILVAELNPAQLLRLIARKEHQDQASRVQLMTPNGALLAWDSYSTTVDHQREQPIRQEVEIDGQRLEILGWFESLGNRDLFTSNWFIAAISLLAFPVIAGGIVLLRINNNNLVLETRVDLAAQQQQRLAQQNQLLQREVEKRQRSQRQLAYQANHDVLTGLPNRKAGQDALERAIRQARLQDSQVLLMFIDLDNFKHINDTKGHHYGDQLLVQSAGRLRTLMREGDTLARFGGDEFLIILSDVADRGAARGRAEALLRLFDQPFDVDGEAFHVSTSIGMTLYPEDGNDANELIQRSDAALYRVKERGRNGFSFYDAIIDQMARRRLKLDAKLRAAIEQAQLEIHYQPILALEHQQIIGAEALVRWHDPELGPISPAEFIPLAESNGLIHRLGEQVLSTACRQAAEWQALCPLQLSVNVSSVQFHQGERLLAEIRRVLASSALPPQCLTIEVTESLLLGNHKDLNSQLQSLADSGISLAIDDFGTGYSALSYLQAFPFDKLKIDRSFLRHLDRNQADKSLVQAILAMAQALGLQVVAEGIEEAWQGEFLIQHGCQFGQGFYYGRPVPAEAFEAMLRDAPRLSPLPVADAVASRPH</sequence>